<dbReference type="AlphaFoldDB" id="A0A4S8MDK7"/>
<keyword evidence="2" id="KW-1185">Reference proteome</keyword>
<evidence type="ECO:0000313" key="2">
    <source>
        <dbReference type="Proteomes" id="UP000297245"/>
    </source>
</evidence>
<accession>A0A4S8MDK7</accession>
<gene>
    <name evidence="1" type="ORF">K435DRAFT_776708</name>
</gene>
<proteinExistence type="predicted"/>
<sequence>MLPHNPQSPTKYRTPITSQPSCYYNPAWCPPFEPQVLSPLDPSLHDLRLFLRLHKKAELQATQVIMVRSTPSSPRICTRHCWSLNIRVEFF</sequence>
<organism evidence="1 2">
    <name type="scientific">Dendrothele bispora (strain CBS 962.96)</name>
    <dbReference type="NCBI Taxonomy" id="1314807"/>
    <lineage>
        <taxon>Eukaryota</taxon>
        <taxon>Fungi</taxon>
        <taxon>Dikarya</taxon>
        <taxon>Basidiomycota</taxon>
        <taxon>Agaricomycotina</taxon>
        <taxon>Agaricomycetes</taxon>
        <taxon>Agaricomycetidae</taxon>
        <taxon>Agaricales</taxon>
        <taxon>Agaricales incertae sedis</taxon>
        <taxon>Dendrothele</taxon>
    </lineage>
</organism>
<name>A0A4S8MDK7_DENBC</name>
<protein>
    <submittedName>
        <fullName evidence="1">Uncharacterized protein</fullName>
    </submittedName>
</protein>
<dbReference type="Proteomes" id="UP000297245">
    <property type="component" value="Unassembled WGS sequence"/>
</dbReference>
<dbReference type="EMBL" id="ML179108">
    <property type="protein sequence ID" value="THV00139.1"/>
    <property type="molecule type" value="Genomic_DNA"/>
</dbReference>
<reference evidence="1 2" key="1">
    <citation type="journal article" date="2019" name="Nat. Ecol. Evol.">
        <title>Megaphylogeny resolves global patterns of mushroom evolution.</title>
        <authorList>
            <person name="Varga T."/>
            <person name="Krizsan K."/>
            <person name="Foldi C."/>
            <person name="Dima B."/>
            <person name="Sanchez-Garcia M."/>
            <person name="Sanchez-Ramirez S."/>
            <person name="Szollosi G.J."/>
            <person name="Szarkandi J.G."/>
            <person name="Papp V."/>
            <person name="Albert L."/>
            <person name="Andreopoulos W."/>
            <person name="Angelini C."/>
            <person name="Antonin V."/>
            <person name="Barry K.W."/>
            <person name="Bougher N.L."/>
            <person name="Buchanan P."/>
            <person name="Buyck B."/>
            <person name="Bense V."/>
            <person name="Catcheside P."/>
            <person name="Chovatia M."/>
            <person name="Cooper J."/>
            <person name="Damon W."/>
            <person name="Desjardin D."/>
            <person name="Finy P."/>
            <person name="Geml J."/>
            <person name="Haridas S."/>
            <person name="Hughes K."/>
            <person name="Justo A."/>
            <person name="Karasinski D."/>
            <person name="Kautmanova I."/>
            <person name="Kiss B."/>
            <person name="Kocsube S."/>
            <person name="Kotiranta H."/>
            <person name="LaButti K.M."/>
            <person name="Lechner B.E."/>
            <person name="Liimatainen K."/>
            <person name="Lipzen A."/>
            <person name="Lukacs Z."/>
            <person name="Mihaltcheva S."/>
            <person name="Morgado L.N."/>
            <person name="Niskanen T."/>
            <person name="Noordeloos M.E."/>
            <person name="Ohm R.A."/>
            <person name="Ortiz-Santana B."/>
            <person name="Ovrebo C."/>
            <person name="Racz N."/>
            <person name="Riley R."/>
            <person name="Savchenko A."/>
            <person name="Shiryaev A."/>
            <person name="Soop K."/>
            <person name="Spirin V."/>
            <person name="Szebenyi C."/>
            <person name="Tomsovsky M."/>
            <person name="Tulloss R.E."/>
            <person name="Uehling J."/>
            <person name="Grigoriev I.V."/>
            <person name="Vagvolgyi C."/>
            <person name="Papp T."/>
            <person name="Martin F.M."/>
            <person name="Miettinen O."/>
            <person name="Hibbett D.S."/>
            <person name="Nagy L.G."/>
        </authorList>
    </citation>
    <scope>NUCLEOTIDE SEQUENCE [LARGE SCALE GENOMIC DNA]</scope>
    <source>
        <strain evidence="1 2">CBS 962.96</strain>
    </source>
</reference>
<evidence type="ECO:0000313" key="1">
    <source>
        <dbReference type="EMBL" id="THV00139.1"/>
    </source>
</evidence>